<feature type="non-terminal residue" evidence="2">
    <location>
        <position position="76"/>
    </location>
</feature>
<gene>
    <name evidence="2" type="ORF">NDU88_005604</name>
</gene>
<dbReference type="NCBIfam" id="TIGR00229">
    <property type="entry name" value="sensory_box"/>
    <property type="match status" value="1"/>
</dbReference>
<protein>
    <recommendedName>
        <fullName evidence="1">PAS domain-containing protein</fullName>
    </recommendedName>
</protein>
<dbReference type="InterPro" id="IPR035965">
    <property type="entry name" value="PAS-like_dom_sf"/>
</dbReference>
<evidence type="ECO:0000313" key="2">
    <source>
        <dbReference type="EMBL" id="KAJ1180383.1"/>
    </source>
</evidence>
<sequence length="76" mass="8626">YVNPAFETIMGYRKAEVIGKELTEVPKNENKSDYIDTRNSYVKTGKEWEGICYVKGKNGEKTQHNVRIIPVFGEGG</sequence>
<evidence type="ECO:0000259" key="1">
    <source>
        <dbReference type="PROSITE" id="PS50112"/>
    </source>
</evidence>
<dbReference type="SUPFAM" id="SSF55785">
    <property type="entry name" value="PYP-like sensor domain (PAS domain)"/>
    <property type="match status" value="1"/>
</dbReference>
<proteinExistence type="predicted"/>
<evidence type="ECO:0000313" key="3">
    <source>
        <dbReference type="Proteomes" id="UP001066276"/>
    </source>
</evidence>
<dbReference type="InterPro" id="IPR000014">
    <property type="entry name" value="PAS"/>
</dbReference>
<dbReference type="AlphaFoldDB" id="A0AAV7TXL5"/>
<keyword evidence="3" id="KW-1185">Reference proteome</keyword>
<feature type="non-terminal residue" evidence="2">
    <location>
        <position position="1"/>
    </location>
</feature>
<dbReference type="Proteomes" id="UP001066276">
    <property type="component" value="Chromosome 3_2"/>
</dbReference>
<accession>A0AAV7TXL5</accession>
<dbReference type="Gene3D" id="3.30.450.20">
    <property type="entry name" value="PAS domain"/>
    <property type="match status" value="1"/>
</dbReference>
<feature type="domain" description="PAS" evidence="1">
    <location>
        <begin position="1"/>
        <end position="45"/>
    </location>
</feature>
<dbReference type="EMBL" id="JANPWB010000006">
    <property type="protein sequence ID" value="KAJ1180383.1"/>
    <property type="molecule type" value="Genomic_DNA"/>
</dbReference>
<reference evidence="2" key="1">
    <citation type="journal article" date="2022" name="bioRxiv">
        <title>Sequencing and chromosome-scale assembly of the giantPleurodeles waltlgenome.</title>
        <authorList>
            <person name="Brown T."/>
            <person name="Elewa A."/>
            <person name="Iarovenko S."/>
            <person name="Subramanian E."/>
            <person name="Araus A.J."/>
            <person name="Petzold A."/>
            <person name="Susuki M."/>
            <person name="Suzuki K.-i.T."/>
            <person name="Hayashi T."/>
            <person name="Toyoda A."/>
            <person name="Oliveira C."/>
            <person name="Osipova E."/>
            <person name="Leigh N.D."/>
            <person name="Simon A."/>
            <person name="Yun M.H."/>
        </authorList>
    </citation>
    <scope>NUCLEOTIDE SEQUENCE</scope>
    <source>
        <strain evidence="2">20211129_DDA</strain>
        <tissue evidence="2">Liver</tissue>
    </source>
</reference>
<dbReference type="CDD" id="cd00130">
    <property type="entry name" value="PAS"/>
    <property type="match status" value="1"/>
</dbReference>
<organism evidence="2 3">
    <name type="scientific">Pleurodeles waltl</name>
    <name type="common">Iberian ribbed newt</name>
    <dbReference type="NCBI Taxonomy" id="8319"/>
    <lineage>
        <taxon>Eukaryota</taxon>
        <taxon>Metazoa</taxon>
        <taxon>Chordata</taxon>
        <taxon>Craniata</taxon>
        <taxon>Vertebrata</taxon>
        <taxon>Euteleostomi</taxon>
        <taxon>Amphibia</taxon>
        <taxon>Batrachia</taxon>
        <taxon>Caudata</taxon>
        <taxon>Salamandroidea</taxon>
        <taxon>Salamandridae</taxon>
        <taxon>Pleurodelinae</taxon>
        <taxon>Pleurodeles</taxon>
    </lineage>
</organism>
<dbReference type="Pfam" id="PF13426">
    <property type="entry name" value="PAS_9"/>
    <property type="match status" value="1"/>
</dbReference>
<comment type="caution">
    <text evidence="2">The sequence shown here is derived from an EMBL/GenBank/DDBJ whole genome shotgun (WGS) entry which is preliminary data.</text>
</comment>
<dbReference type="PROSITE" id="PS50112">
    <property type="entry name" value="PAS"/>
    <property type="match status" value="1"/>
</dbReference>
<name>A0AAV7TXL5_PLEWA</name>